<sequence>MLERPLQLKTALFGISWPSLPLKRPLSTPIWLLLVTTLVLILWFYLDFCLCHLNDFFRPLVIEVLKILDKNDIRSWLGGGAVLGLYRSGDLLAWDYDVDIYLEDVVQLEKIVALRPVFEEVLKLSMYTRDDVIWDKFNGDTPFHIEIPALRLYTKRYWFVFFNRFFIEFFDGSTRTLRDAQYRTDRAKSPTNKKKQREDQYMVPRDYKTLSNDTVLWCNEDCNVRKVLLKDISTPYDDTIVQSWRHDRCLKRDSVYPLVDLKQAWVTESGEPVKTRFDGSGVILWVPNDTHYVCNQYWGDGWSKPDIKGWKCWLCFQFWDDFSFRCTMLGLLLWYLFLIYWHYRLTRDNKFREKAVDSRSNGTDNVQLSGLCFSLFSFPHDFFLYKKNHVFMETLFFSSSFVHSLLQKIFHLFAFAERQPFISKSHNDKDL</sequence>
<keyword evidence="1" id="KW-0472">Membrane</keyword>
<dbReference type="Pfam" id="PF04991">
    <property type="entry name" value="LicD"/>
    <property type="match status" value="1"/>
</dbReference>
<evidence type="ECO:0000256" key="1">
    <source>
        <dbReference type="SAM" id="Phobius"/>
    </source>
</evidence>
<reference evidence="3 4" key="1">
    <citation type="journal article" date="2013" name="Curr. Biol.">
        <title>The Genome of the Foraminiferan Reticulomyxa filosa.</title>
        <authorList>
            <person name="Glockner G."/>
            <person name="Hulsmann N."/>
            <person name="Schleicher M."/>
            <person name="Noegel A.A."/>
            <person name="Eichinger L."/>
            <person name="Gallinger C."/>
            <person name="Pawlowski J."/>
            <person name="Sierra R."/>
            <person name="Euteneuer U."/>
            <person name="Pillet L."/>
            <person name="Moustafa A."/>
            <person name="Platzer M."/>
            <person name="Groth M."/>
            <person name="Szafranski K."/>
            <person name="Schliwa M."/>
        </authorList>
    </citation>
    <scope>NUCLEOTIDE SEQUENCE [LARGE SCALE GENOMIC DNA]</scope>
</reference>
<organism evidence="3 4">
    <name type="scientific">Reticulomyxa filosa</name>
    <dbReference type="NCBI Taxonomy" id="46433"/>
    <lineage>
        <taxon>Eukaryota</taxon>
        <taxon>Sar</taxon>
        <taxon>Rhizaria</taxon>
        <taxon>Retaria</taxon>
        <taxon>Foraminifera</taxon>
        <taxon>Monothalamids</taxon>
        <taxon>Reticulomyxidae</taxon>
        <taxon>Reticulomyxa</taxon>
    </lineage>
</organism>
<keyword evidence="1" id="KW-0812">Transmembrane</keyword>
<comment type="caution">
    <text evidence="3">The sequence shown here is derived from an EMBL/GenBank/DDBJ whole genome shotgun (WGS) entry which is preliminary data.</text>
</comment>
<dbReference type="AlphaFoldDB" id="X6PFJ2"/>
<feature type="transmembrane region" description="Helical" evidence="1">
    <location>
        <begin position="26"/>
        <end position="46"/>
    </location>
</feature>
<gene>
    <name evidence="3" type="ORF">RFI_00088</name>
</gene>
<evidence type="ECO:0000313" key="4">
    <source>
        <dbReference type="Proteomes" id="UP000023152"/>
    </source>
</evidence>
<dbReference type="InterPro" id="IPR007074">
    <property type="entry name" value="LicD/FKTN/FKRP_NTP_transf"/>
</dbReference>
<dbReference type="OrthoDB" id="444255at2759"/>
<evidence type="ECO:0000313" key="3">
    <source>
        <dbReference type="EMBL" id="ETO36976.1"/>
    </source>
</evidence>
<dbReference type="Proteomes" id="UP000023152">
    <property type="component" value="Unassembled WGS sequence"/>
</dbReference>
<dbReference type="GO" id="GO:0009100">
    <property type="term" value="P:glycoprotein metabolic process"/>
    <property type="evidence" value="ECO:0007669"/>
    <property type="project" value="UniProtKB-ARBA"/>
</dbReference>
<protein>
    <recommendedName>
        <fullName evidence="2">LicD/FKTN/FKRP nucleotidyltransferase domain-containing protein</fullName>
    </recommendedName>
</protein>
<keyword evidence="4" id="KW-1185">Reference proteome</keyword>
<name>X6PFJ2_RETFI</name>
<feature type="domain" description="LicD/FKTN/FKRP nucleotidyltransferase" evidence="2">
    <location>
        <begin position="70"/>
        <end position="105"/>
    </location>
</feature>
<accession>X6PFJ2</accession>
<keyword evidence="1" id="KW-1133">Transmembrane helix</keyword>
<feature type="transmembrane region" description="Helical" evidence="1">
    <location>
        <begin position="322"/>
        <end position="343"/>
    </location>
</feature>
<evidence type="ECO:0000259" key="2">
    <source>
        <dbReference type="Pfam" id="PF04991"/>
    </source>
</evidence>
<dbReference type="EMBL" id="ASPP01000087">
    <property type="protein sequence ID" value="ETO36976.1"/>
    <property type="molecule type" value="Genomic_DNA"/>
</dbReference>
<proteinExistence type="predicted"/>